<evidence type="ECO:0000313" key="3">
    <source>
        <dbReference type="Proteomes" id="UP001556367"/>
    </source>
</evidence>
<protein>
    <submittedName>
        <fullName evidence="2">Uncharacterized protein</fullName>
    </submittedName>
</protein>
<feature type="chain" id="PRO_5047443819" evidence="1">
    <location>
        <begin position="21"/>
        <end position="203"/>
    </location>
</feature>
<dbReference type="EMBL" id="JASNQZ010000003">
    <property type="protein sequence ID" value="KAL0958991.1"/>
    <property type="molecule type" value="Genomic_DNA"/>
</dbReference>
<accession>A0ABR3JV54</accession>
<evidence type="ECO:0000256" key="1">
    <source>
        <dbReference type="SAM" id="SignalP"/>
    </source>
</evidence>
<reference evidence="3" key="1">
    <citation type="submission" date="2024-06" db="EMBL/GenBank/DDBJ databases">
        <title>Multi-omics analyses provide insights into the biosynthesis of the anticancer antibiotic pleurotin in Hohenbuehelia grisea.</title>
        <authorList>
            <person name="Weaver J.A."/>
            <person name="Alberti F."/>
        </authorList>
    </citation>
    <scope>NUCLEOTIDE SEQUENCE [LARGE SCALE GENOMIC DNA]</scope>
    <source>
        <strain evidence="3">T-177</strain>
    </source>
</reference>
<keyword evidence="1" id="KW-0732">Signal</keyword>
<dbReference type="Proteomes" id="UP001556367">
    <property type="component" value="Unassembled WGS sequence"/>
</dbReference>
<comment type="caution">
    <text evidence="2">The sequence shown here is derived from an EMBL/GenBank/DDBJ whole genome shotgun (WGS) entry which is preliminary data.</text>
</comment>
<proteinExistence type="predicted"/>
<evidence type="ECO:0000313" key="2">
    <source>
        <dbReference type="EMBL" id="KAL0958991.1"/>
    </source>
</evidence>
<organism evidence="2 3">
    <name type="scientific">Hohenbuehelia grisea</name>
    <dbReference type="NCBI Taxonomy" id="104357"/>
    <lineage>
        <taxon>Eukaryota</taxon>
        <taxon>Fungi</taxon>
        <taxon>Dikarya</taxon>
        <taxon>Basidiomycota</taxon>
        <taxon>Agaricomycotina</taxon>
        <taxon>Agaricomycetes</taxon>
        <taxon>Agaricomycetidae</taxon>
        <taxon>Agaricales</taxon>
        <taxon>Pleurotineae</taxon>
        <taxon>Pleurotaceae</taxon>
        <taxon>Hohenbuehelia</taxon>
    </lineage>
</organism>
<gene>
    <name evidence="2" type="ORF">HGRIS_014306</name>
</gene>
<keyword evidence="3" id="KW-1185">Reference proteome</keyword>
<sequence length="203" mass="22774">MRAANGTVLVLFACVGLVMASVFPTHPVATSTWTAGQFEWITWKDDGRWPHLRQMSPLNIDLYSVEGIFVRTLAHGVQPTSRLQRIYTPKSLRFDGTYFLRITCKQPRATFYTANFDIRSMAASELINSSKPEQTPLTLDYTTMTHTLPMAATTIYADPLPGRRSGSRNSGGIFASSRLDLEKFKFKFVFMIWPALIGVSLAI</sequence>
<name>A0ABR3JV54_9AGAR</name>
<feature type="signal peptide" evidence="1">
    <location>
        <begin position="1"/>
        <end position="20"/>
    </location>
</feature>